<organism evidence="1 2">
    <name type="scientific">Sesamum alatum</name>
    <dbReference type="NCBI Taxonomy" id="300844"/>
    <lineage>
        <taxon>Eukaryota</taxon>
        <taxon>Viridiplantae</taxon>
        <taxon>Streptophyta</taxon>
        <taxon>Embryophyta</taxon>
        <taxon>Tracheophyta</taxon>
        <taxon>Spermatophyta</taxon>
        <taxon>Magnoliopsida</taxon>
        <taxon>eudicotyledons</taxon>
        <taxon>Gunneridae</taxon>
        <taxon>Pentapetalae</taxon>
        <taxon>asterids</taxon>
        <taxon>lamiids</taxon>
        <taxon>Lamiales</taxon>
        <taxon>Pedaliaceae</taxon>
        <taxon>Sesamum</taxon>
    </lineage>
</organism>
<dbReference type="EMBL" id="JACGWO010000004">
    <property type="protein sequence ID" value="KAK4428375.1"/>
    <property type="molecule type" value="Genomic_DNA"/>
</dbReference>
<accession>A0AAE2CN77</accession>
<gene>
    <name evidence="1" type="ORF">Salat_1137100</name>
</gene>
<sequence length="142" mass="15965">MAMIERFDKMRANLEAALTQLKGGCIQVESLKNQLADEESKSWEEISLLRAQLEEKDRQMSVQAMEIESLRTTSLQSYSRGREEGLQAGHSAAVAAYKASPEYAEEVFRQGSSFYADGFTVCVEQFKNLGNLPPDFDSISWI</sequence>
<reference evidence="1" key="1">
    <citation type="submission" date="2020-06" db="EMBL/GenBank/DDBJ databases">
        <authorList>
            <person name="Li T."/>
            <person name="Hu X."/>
            <person name="Zhang T."/>
            <person name="Song X."/>
            <person name="Zhang H."/>
            <person name="Dai N."/>
            <person name="Sheng W."/>
            <person name="Hou X."/>
            <person name="Wei L."/>
        </authorList>
    </citation>
    <scope>NUCLEOTIDE SEQUENCE</scope>
    <source>
        <strain evidence="1">3651</strain>
        <tissue evidence="1">Leaf</tissue>
    </source>
</reference>
<protein>
    <submittedName>
        <fullName evidence="1">Uncharacterized protein</fullName>
    </submittedName>
</protein>
<keyword evidence="2" id="KW-1185">Reference proteome</keyword>
<name>A0AAE2CN77_9LAMI</name>
<proteinExistence type="predicted"/>
<evidence type="ECO:0000313" key="2">
    <source>
        <dbReference type="Proteomes" id="UP001293254"/>
    </source>
</evidence>
<dbReference type="AlphaFoldDB" id="A0AAE2CN77"/>
<comment type="caution">
    <text evidence="1">The sequence shown here is derived from an EMBL/GenBank/DDBJ whole genome shotgun (WGS) entry which is preliminary data.</text>
</comment>
<dbReference type="Proteomes" id="UP001293254">
    <property type="component" value="Unassembled WGS sequence"/>
</dbReference>
<reference evidence="1" key="2">
    <citation type="journal article" date="2024" name="Plant">
        <title>Genomic evolution and insights into agronomic trait innovations of Sesamum species.</title>
        <authorList>
            <person name="Miao H."/>
            <person name="Wang L."/>
            <person name="Qu L."/>
            <person name="Liu H."/>
            <person name="Sun Y."/>
            <person name="Le M."/>
            <person name="Wang Q."/>
            <person name="Wei S."/>
            <person name="Zheng Y."/>
            <person name="Lin W."/>
            <person name="Duan Y."/>
            <person name="Cao H."/>
            <person name="Xiong S."/>
            <person name="Wang X."/>
            <person name="Wei L."/>
            <person name="Li C."/>
            <person name="Ma Q."/>
            <person name="Ju M."/>
            <person name="Zhao R."/>
            <person name="Li G."/>
            <person name="Mu C."/>
            <person name="Tian Q."/>
            <person name="Mei H."/>
            <person name="Zhang T."/>
            <person name="Gao T."/>
            <person name="Zhang H."/>
        </authorList>
    </citation>
    <scope>NUCLEOTIDE SEQUENCE</scope>
    <source>
        <strain evidence="1">3651</strain>
    </source>
</reference>
<evidence type="ECO:0000313" key="1">
    <source>
        <dbReference type="EMBL" id="KAK4428375.1"/>
    </source>
</evidence>